<dbReference type="Proteomes" id="UP000236291">
    <property type="component" value="Unassembled WGS sequence"/>
</dbReference>
<dbReference type="InterPro" id="IPR037121">
    <property type="entry name" value="Ribosomal_bL25_C"/>
</dbReference>
<dbReference type="GO" id="GO:0008097">
    <property type="term" value="F:5S rRNA binding"/>
    <property type="evidence" value="ECO:0007669"/>
    <property type="project" value="TreeGrafter"/>
</dbReference>
<sequence>MAQWWRSAVNHLRSTEVNHSSLSSLRRSHSYHTIQAIPRESTGSKVAARDRMQGRIPAVVFFQNLLEKNPESRSSSRKHLLTVEKKQIKAVLNSIEAPFFCSTRFPIQIRAGSGSTHLLESGTVLPIKIHRDEESGPIKIHRDEESGNILNLVFVWAEDGMDLKVDVPVVFKGEDDCPGLKKGAKGTTKWLWDRLAFIASIIFHKCRPQPDNSVKQTVQFKGVVEVKKSRISGFLNKIRTSLRYLGPSEHIPSKVEVDISNLDIEDRIFMRDIEVHPSLKLLNKNENMPICKIVPTSLGNQEPVAA</sequence>
<keyword evidence="2" id="KW-0689">Ribosomal protein</keyword>
<comment type="caution">
    <text evidence="2">The sequence shown here is derived from an EMBL/GenBank/DDBJ whole genome shotgun (WGS) entry which is preliminary data.</text>
</comment>
<dbReference type="EMBL" id="ASHM01007963">
    <property type="protein sequence ID" value="PNY15780.1"/>
    <property type="molecule type" value="Genomic_DNA"/>
</dbReference>
<dbReference type="InterPro" id="IPR029751">
    <property type="entry name" value="Ribosomal_L25_dom"/>
</dbReference>
<dbReference type="PANTHER" id="PTHR33284">
    <property type="entry name" value="RIBOSOMAL PROTEIN L25/GLN-TRNA SYNTHETASE, ANTI-CODON-BINDING DOMAIN-CONTAINING PROTEIN"/>
    <property type="match status" value="1"/>
</dbReference>
<dbReference type="InterPro" id="IPR020057">
    <property type="entry name" value="Ribosomal_bL25_b-dom"/>
</dbReference>
<dbReference type="GO" id="GO:0003735">
    <property type="term" value="F:structural constituent of ribosome"/>
    <property type="evidence" value="ECO:0007669"/>
    <property type="project" value="InterPro"/>
</dbReference>
<dbReference type="InterPro" id="IPR020930">
    <property type="entry name" value="Ribosomal_uL5_bac-type"/>
</dbReference>
<reference evidence="2 3" key="2">
    <citation type="journal article" date="2017" name="Front. Plant Sci.">
        <title>Gene Classification and Mining of Molecular Markers Useful in Red Clover (Trifolium pratense) Breeding.</title>
        <authorList>
            <person name="Istvanek J."/>
            <person name="Dluhosova J."/>
            <person name="Dluhos P."/>
            <person name="Patkova L."/>
            <person name="Nedelnik J."/>
            <person name="Repkova J."/>
        </authorList>
    </citation>
    <scope>NUCLEOTIDE SEQUENCE [LARGE SCALE GENOMIC DNA]</scope>
    <source>
        <strain evidence="3">cv. Tatra</strain>
        <tissue evidence="2">Young leaves</tissue>
    </source>
</reference>
<dbReference type="STRING" id="57577.A0A2K3PKI1"/>
<evidence type="ECO:0000313" key="3">
    <source>
        <dbReference type="Proteomes" id="UP000236291"/>
    </source>
</evidence>
<dbReference type="CDD" id="cd00495">
    <property type="entry name" value="Ribosomal_L25_TL5_CTC"/>
    <property type="match status" value="1"/>
</dbReference>
<dbReference type="GO" id="GO:0006412">
    <property type="term" value="P:translation"/>
    <property type="evidence" value="ECO:0007669"/>
    <property type="project" value="InterPro"/>
</dbReference>
<name>A0A2K3PKI1_TRIPR</name>
<proteinExistence type="predicted"/>
<reference evidence="2 3" key="1">
    <citation type="journal article" date="2014" name="Am. J. Bot.">
        <title>Genome assembly and annotation for red clover (Trifolium pratense; Fabaceae).</title>
        <authorList>
            <person name="Istvanek J."/>
            <person name="Jaros M."/>
            <person name="Krenek A."/>
            <person name="Repkova J."/>
        </authorList>
    </citation>
    <scope>NUCLEOTIDE SEQUENCE [LARGE SCALE GENOMIC DNA]</scope>
    <source>
        <strain evidence="3">cv. Tatra</strain>
        <tissue evidence="2">Young leaves</tissue>
    </source>
</reference>
<gene>
    <name evidence="2" type="ORF">L195_g012483</name>
</gene>
<dbReference type="AlphaFoldDB" id="A0A2K3PKI1"/>
<organism evidence="2 3">
    <name type="scientific">Trifolium pratense</name>
    <name type="common">Red clover</name>
    <dbReference type="NCBI Taxonomy" id="57577"/>
    <lineage>
        <taxon>Eukaryota</taxon>
        <taxon>Viridiplantae</taxon>
        <taxon>Streptophyta</taxon>
        <taxon>Embryophyta</taxon>
        <taxon>Tracheophyta</taxon>
        <taxon>Spermatophyta</taxon>
        <taxon>Magnoliopsida</taxon>
        <taxon>eudicotyledons</taxon>
        <taxon>Gunneridae</taxon>
        <taxon>Pentapetalae</taxon>
        <taxon>rosids</taxon>
        <taxon>fabids</taxon>
        <taxon>Fabales</taxon>
        <taxon>Fabaceae</taxon>
        <taxon>Papilionoideae</taxon>
        <taxon>50 kb inversion clade</taxon>
        <taxon>NPAAA clade</taxon>
        <taxon>Hologalegina</taxon>
        <taxon>IRL clade</taxon>
        <taxon>Trifolieae</taxon>
        <taxon>Trifolium</taxon>
    </lineage>
</organism>
<dbReference type="InterPro" id="IPR011035">
    <property type="entry name" value="Ribosomal_bL25/Gln-tRNA_synth"/>
</dbReference>
<protein>
    <submittedName>
        <fullName evidence="2">50S ribosomal protein l25-like</fullName>
    </submittedName>
</protein>
<feature type="domain" description="Large ribosomal subunit protein bL25 beta" evidence="1">
    <location>
        <begin position="217"/>
        <end position="296"/>
    </location>
</feature>
<evidence type="ECO:0000259" key="1">
    <source>
        <dbReference type="Pfam" id="PF14693"/>
    </source>
</evidence>
<dbReference type="Pfam" id="PF14693">
    <property type="entry name" value="Ribosomal_TL5_C"/>
    <property type="match status" value="1"/>
</dbReference>
<dbReference type="GO" id="GO:0022625">
    <property type="term" value="C:cytosolic large ribosomal subunit"/>
    <property type="evidence" value="ECO:0007669"/>
    <property type="project" value="TreeGrafter"/>
</dbReference>
<dbReference type="PANTHER" id="PTHR33284:SF2">
    <property type="entry name" value="RIBOSOMAL PROTEIN L25_GLN-TRNA SYNTHETASE, ANTI-CODON-BINDING DOMAIN-CONTAINING PROTEIN"/>
    <property type="match status" value="1"/>
</dbReference>
<dbReference type="Gene3D" id="2.170.120.20">
    <property type="entry name" value="Ribosomal protein L25, beta domain"/>
    <property type="match status" value="1"/>
</dbReference>
<dbReference type="SUPFAM" id="SSF50715">
    <property type="entry name" value="Ribosomal protein L25-like"/>
    <property type="match status" value="2"/>
</dbReference>
<keyword evidence="2" id="KW-0687">Ribonucleoprotein</keyword>
<evidence type="ECO:0000313" key="2">
    <source>
        <dbReference type="EMBL" id="PNY15780.1"/>
    </source>
</evidence>
<accession>A0A2K3PKI1</accession>